<comment type="caution">
    <text evidence="4">The sequence shown here is derived from an EMBL/GenBank/DDBJ whole genome shotgun (WGS) entry which is preliminary data.</text>
</comment>
<dbReference type="Gene3D" id="3.40.50.720">
    <property type="entry name" value="NAD(P)-binding Rossmann-like Domain"/>
    <property type="match status" value="1"/>
</dbReference>
<proteinExistence type="predicted"/>
<keyword evidence="2" id="KW-0560">Oxidoreductase</keyword>
<evidence type="ECO:0000259" key="3">
    <source>
        <dbReference type="Pfam" id="PF05368"/>
    </source>
</evidence>
<dbReference type="EMBL" id="WVTA01000003">
    <property type="protein sequence ID" value="KAK3215231.1"/>
    <property type="molecule type" value="Genomic_DNA"/>
</dbReference>
<dbReference type="AlphaFoldDB" id="A0AAN6M6X7"/>
<dbReference type="CDD" id="cd05259">
    <property type="entry name" value="PCBER_SDR_a"/>
    <property type="match status" value="1"/>
</dbReference>
<evidence type="ECO:0000313" key="5">
    <source>
        <dbReference type="Proteomes" id="UP001280581"/>
    </source>
</evidence>
<gene>
    <name evidence="4" type="ORF">GRF29_19g2644694</name>
</gene>
<dbReference type="Gene3D" id="3.90.25.10">
    <property type="entry name" value="UDP-galactose 4-epimerase, domain 1"/>
    <property type="match status" value="1"/>
</dbReference>
<accession>A0AAN6M6X7</accession>
<dbReference type="InterPro" id="IPR008030">
    <property type="entry name" value="NmrA-like"/>
</dbReference>
<dbReference type="Pfam" id="PF05368">
    <property type="entry name" value="NmrA"/>
    <property type="match status" value="1"/>
</dbReference>
<protein>
    <recommendedName>
        <fullName evidence="3">NmrA-like domain-containing protein</fullName>
    </recommendedName>
</protein>
<reference evidence="4 5" key="1">
    <citation type="submission" date="2021-02" db="EMBL/GenBank/DDBJ databases">
        <title>Genome assembly of Pseudopithomyces chartarum.</title>
        <authorList>
            <person name="Jauregui R."/>
            <person name="Singh J."/>
            <person name="Voisey C."/>
        </authorList>
    </citation>
    <scope>NUCLEOTIDE SEQUENCE [LARGE SCALE GENOMIC DNA]</scope>
    <source>
        <strain evidence="4 5">AGR01</strain>
    </source>
</reference>
<dbReference type="Proteomes" id="UP001280581">
    <property type="component" value="Unassembled WGS sequence"/>
</dbReference>
<feature type="domain" description="NmrA-like" evidence="3">
    <location>
        <begin position="4"/>
        <end position="231"/>
    </location>
</feature>
<dbReference type="InterPro" id="IPR036291">
    <property type="entry name" value="NAD(P)-bd_dom_sf"/>
</dbReference>
<name>A0AAN6M6X7_9PLEO</name>
<dbReference type="InterPro" id="IPR051609">
    <property type="entry name" value="NmrA/Isoflavone_reductase-like"/>
</dbReference>
<dbReference type="InterPro" id="IPR045312">
    <property type="entry name" value="PCBER-like"/>
</dbReference>
<evidence type="ECO:0000313" key="4">
    <source>
        <dbReference type="EMBL" id="KAK3215231.1"/>
    </source>
</evidence>
<keyword evidence="5" id="KW-1185">Reference proteome</keyword>
<dbReference type="SUPFAM" id="SSF51735">
    <property type="entry name" value="NAD(P)-binding Rossmann-fold domains"/>
    <property type="match status" value="1"/>
</dbReference>
<keyword evidence="1" id="KW-0521">NADP</keyword>
<organism evidence="4 5">
    <name type="scientific">Pseudopithomyces chartarum</name>
    <dbReference type="NCBI Taxonomy" id="1892770"/>
    <lineage>
        <taxon>Eukaryota</taxon>
        <taxon>Fungi</taxon>
        <taxon>Dikarya</taxon>
        <taxon>Ascomycota</taxon>
        <taxon>Pezizomycotina</taxon>
        <taxon>Dothideomycetes</taxon>
        <taxon>Pleosporomycetidae</taxon>
        <taxon>Pleosporales</taxon>
        <taxon>Massarineae</taxon>
        <taxon>Didymosphaeriaceae</taxon>
        <taxon>Pseudopithomyces</taxon>
    </lineage>
</organism>
<evidence type="ECO:0000256" key="1">
    <source>
        <dbReference type="ARBA" id="ARBA00022857"/>
    </source>
</evidence>
<evidence type="ECO:0000256" key="2">
    <source>
        <dbReference type="ARBA" id="ARBA00023002"/>
    </source>
</evidence>
<dbReference type="PANTHER" id="PTHR47706">
    <property type="entry name" value="NMRA-LIKE FAMILY PROTEIN"/>
    <property type="match status" value="1"/>
</dbReference>
<dbReference type="GO" id="GO:0016491">
    <property type="term" value="F:oxidoreductase activity"/>
    <property type="evidence" value="ECO:0007669"/>
    <property type="project" value="UniProtKB-KW"/>
</dbReference>
<sequence>MSIKNVVLVGAGGNLGPAILHALLNNSSFNVTILSRQGSSSTFPEGVKVVHADYDSIDSLKSALEGQDAIVSNVASHALPSQIKIIDAAIAAGVKRFIPSEFGSNTSDPRSVKAVPFFQGKVDIQDYLKSKADQISYTTIVTGPFFDWGLKVGFVGLDFTTKTAKIFDGGNAIFSATNLRQIGLTVVKVLEHAEETKNQQVVVSSFETSQNVLLEKAEKITGDKWKVNNVSSKEWQAAGYKKLEANDHSGIYNLIQAVVLGEGDLADHRPFGLWNDKLGLEKEDFDESVKAGFSGKLYGL</sequence>
<dbReference type="PANTHER" id="PTHR47706:SF10">
    <property type="entry name" value="NMRA-LIKE DOMAIN-CONTAINING PROTEIN"/>
    <property type="match status" value="1"/>
</dbReference>